<accession>A0A6A5GXZ9</accession>
<sequence>MSRFTEAELQQGMDRVREWEDVLSASKTLEKYLIPREEWIMDSFEHILQKFGYVRFYISVMAIGINTGSDLNKLLTLEQQIEALGKLIECLEEDLKANPSNEVGIKRAIMIAQVGILKANKSRNVNEIDLWRDIKIVVVVLVIVYFVYHYGQ</sequence>
<name>A0A6A5GXZ9_CAERE</name>
<dbReference type="Proteomes" id="UP000483820">
    <property type="component" value="Chromosome IV"/>
</dbReference>
<proteinExistence type="predicted"/>
<evidence type="ECO:0000313" key="2">
    <source>
        <dbReference type="EMBL" id="KAF1759192.1"/>
    </source>
</evidence>
<protein>
    <submittedName>
        <fullName evidence="2">Uncharacterized protein</fullName>
    </submittedName>
</protein>
<dbReference type="CTD" id="9810050"/>
<reference evidence="2 3" key="1">
    <citation type="submission" date="2019-12" db="EMBL/GenBank/DDBJ databases">
        <title>Chromosome-level assembly of the Caenorhabditis remanei genome.</title>
        <authorList>
            <person name="Teterina A.A."/>
            <person name="Willis J.H."/>
            <person name="Phillips P.C."/>
        </authorList>
    </citation>
    <scope>NUCLEOTIDE SEQUENCE [LARGE SCALE GENOMIC DNA]</scope>
    <source>
        <strain evidence="2 3">PX506</strain>
        <tissue evidence="2">Whole organism</tissue>
    </source>
</reference>
<organism evidence="2 3">
    <name type="scientific">Caenorhabditis remanei</name>
    <name type="common">Caenorhabditis vulgaris</name>
    <dbReference type="NCBI Taxonomy" id="31234"/>
    <lineage>
        <taxon>Eukaryota</taxon>
        <taxon>Metazoa</taxon>
        <taxon>Ecdysozoa</taxon>
        <taxon>Nematoda</taxon>
        <taxon>Chromadorea</taxon>
        <taxon>Rhabditida</taxon>
        <taxon>Rhabditina</taxon>
        <taxon>Rhabditomorpha</taxon>
        <taxon>Rhabditoidea</taxon>
        <taxon>Rhabditidae</taxon>
        <taxon>Peloderinae</taxon>
        <taxon>Caenorhabditis</taxon>
    </lineage>
</organism>
<dbReference type="KEGG" id="crq:GCK72_015653"/>
<dbReference type="EMBL" id="WUAV01000004">
    <property type="protein sequence ID" value="KAF1759192.1"/>
    <property type="molecule type" value="Genomic_DNA"/>
</dbReference>
<dbReference type="AlphaFoldDB" id="A0A6A5GXZ9"/>
<gene>
    <name evidence="2" type="ORF">GCK72_015653</name>
</gene>
<keyword evidence="1" id="KW-0472">Membrane</keyword>
<keyword evidence="1" id="KW-1133">Transmembrane helix</keyword>
<comment type="caution">
    <text evidence="2">The sequence shown here is derived from an EMBL/GenBank/DDBJ whole genome shotgun (WGS) entry which is preliminary data.</text>
</comment>
<evidence type="ECO:0000256" key="1">
    <source>
        <dbReference type="SAM" id="Phobius"/>
    </source>
</evidence>
<keyword evidence="1" id="KW-0812">Transmembrane</keyword>
<evidence type="ECO:0000313" key="3">
    <source>
        <dbReference type="Proteomes" id="UP000483820"/>
    </source>
</evidence>
<feature type="transmembrane region" description="Helical" evidence="1">
    <location>
        <begin position="130"/>
        <end position="148"/>
    </location>
</feature>
<dbReference type="RefSeq" id="XP_053585813.1">
    <property type="nucleotide sequence ID" value="XM_053731041.1"/>
</dbReference>
<dbReference type="GeneID" id="9810050"/>